<protein>
    <submittedName>
        <fullName evidence="3">Uncharacterized protein</fullName>
    </submittedName>
</protein>
<reference evidence="3 4" key="1">
    <citation type="submission" date="2019-07" db="EMBL/GenBank/DDBJ databases">
        <title>Draft genome assembly of a fouling barnacle, Amphibalanus amphitrite (Darwin, 1854): The first reference genome for Thecostraca.</title>
        <authorList>
            <person name="Kim W."/>
        </authorList>
    </citation>
    <scope>NUCLEOTIDE SEQUENCE [LARGE SCALE GENOMIC DNA]</scope>
    <source>
        <strain evidence="3">SNU_AA5</strain>
        <tissue evidence="3">Soma without cirri and trophi</tissue>
    </source>
</reference>
<evidence type="ECO:0000256" key="2">
    <source>
        <dbReference type="SAM" id="SignalP"/>
    </source>
</evidence>
<feature type="signal peptide" evidence="2">
    <location>
        <begin position="1"/>
        <end position="35"/>
    </location>
</feature>
<feature type="region of interest" description="Disordered" evidence="1">
    <location>
        <begin position="393"/>
        <end position="552"/>
    </location>
</feature>
<feature type="compositionally biased region" description="Polar residues" evidence="1">
    <location>
        <begin position="437"/>
        <end position="452"/>
    </location>
</feature>
<dbReference type="Proteomes" id="UP000440578">
    <property type="component" value="Unassembled WGS sequence"/>
</dbReference>
<evidence type="ECO:0000313" key="3">
    <source>
        <dbReference type="EMBL" id="KAF0309760.1"/>
    </source>
</evidence>
<dbReference type="EMBL" id="VIIS01000378">
    <property type="protein sequence ID" value="KAF0309760.1"/>
    <property type="molecule type" value="Genomic_DNA"/>
</dbReference>
<keyword evidence="2" id="KW-0732">Signal</keyword>
<gene>
    <name evidence="3" type="ORF">FJT64_019168</name>
</gene>
<proteinExistence type="predicted"/>
<comment type="caution">
    <text evidence="3">The sequence shown here is derived from an EMBL/GenBank/DDBJ whole genome shotgun (WGS) entry which is preliminary data.</text>
</comment>
<feature type="compositionally biased region" description="Basic and acidic residues" evidence="1">
    <location>
        <begin position="478"/>
        <end position="497"/>
    </location>
</feature>
<accession>A0A6A4X132</accession>
<name>A0A6A4X132_AMPAM</name>
<sequence>MSGVADNPLYPGSCGRHLHLLVLLLGLSSVQEARAQLSANSTEPPLEESVWMEVEDGTLEIRDFSGPVLPPPPLFQQGTNLRIIDSAFDAIAEATFPMYSNVSNATLELINTTIGEWGANDMKSFTSITVTNCTIRQLGHRAVQYVSGLAWDCRQQDPERGIAVTFSGTTIQWVDRGGVMLDGRRALLHITDSTLGALETHAFQLGLVTELRLEDTIVGALAVDPFCRVCSSWVTLEHNQLLHVPPHALHFGSSACAPSRGNPHCEVLYSHKRQVAVNGTRLSCAQLGWLREALRLCGVLSEHTSKDYRQFGDSSQCSDRNETVSSFLLREPAPQPGPEPRGGWCYHVGTIAGVATALAVGFLAVGFLAARCLPWGRPAGTFCSRRADSCDMQETDDKGISLPLQPTGTVEPKAKAADSTDVPSRSADGRYAAYPVQTPSRQAATGTPQQQRGRFLPSPAPEPAAQPARRRSPRPTRPAKDRQAPPSREQPRREPRRAAAQPPSAAEPVYENQDKWLGGDQEPVYANQQWPVTEDEPGTARHIYGNLHNTQI</sequence>
<evidence type="ECO:0000256" key="1">
    <source>
        <dbReference type="SAM" id="MobiDB-lite"/>
    </source>
</evidence>
<keyword evidence="4" id="KW-1185">Reference proteome</keyword>
<dbReference type="AlphaFoldDB" id="A0A6A4X132"/>
<evidence type="ECO:0000313" key="4">
    <source>
        <dbReference type="Proteomes" id="UP000440578"/>
    </source>
</evidence>
<feature type="chain" id="PRO_5025602609" evidence="2">
    <location>
        <begin position="36"/>
        <end position="552"/>
    </location>
</feature>
<organism evidence="3 4">
    <name type="scientific">Amphibalanus amphitrite</name>
    <name type="common">Striped barnacle</name>
    <name type="synonym">Balanus amphitrite</name>
    <dbReference type="NCBI Taxonomy" id="1232801"/>
    <lineage>
        <taxon>Eukaryota</taxon>
        <taxon>Metazoa</taxon>
        <taxon>Ecdysozoa</taxon>
        <taxon>Arthropoda</taxon>
        <taxon>Crustacea</taxon>
        <taxon>Multicrustacea</taxon>
        <taxon>Cirripedia</taxon>
        <taxon>Thoracica</taxon>
        <taxon>Thoracicalcarea</taxon>
        <taxon>Balanomorpha</taxon>
        <taxon>Balanoidea</taxon>
        <taxon>Balanidae</taxon>
        <taxon>Amphibalaninae</taxon>
        <taxon>Amphibalanus</taxon>
    </lineage>
</organism>
<feature type="compositionally biased region" description="Low complexity" evidence="1">
    <location>
        <begin position="498"/>
        <end position="508"/>
    </location>
</feature>
<dbReference type="OrthoDB" id="6404691at2759"/>